<keyword evidence="1" id="KW-0732">Signal</keyword>
<dbReference type="InterPro" id="IPR032157">
    <property type="entry name" value="PAC4"/>
</dbReference>
<dbReference type="AlphaFoldDB" id="A0A8J6HFY4"/>
<feature type="signal peptide" evidence="1">
    <location>
        <begin position="1"/>
        <end position="18"/>
    </location>
</feature>
<accession>A0A8J6HFY4</accession>
<name>A0A8J6HFY4_TENMO</name>
<protein>
    <submittedName>
        <fullName evidence="2">Uncharacterized protein</fullName>
    </submittedName>
</protein>
<dbReference type="PANTHER" id="PTHR33559">
    <property type="entry name" value="PROTEASOME ASSEMBLY CHAPERONE 4"/>
    <property type="match status" value="1"/>
</dbReference>
<dbReference type="EMBL" id="JABDTM020025050">
    <property type="protein sequence ID" value="KAH0813672.1"/>
    <property type="molecule type" value="Genomic_DNA"/>
</dbReference>
<proteinExistence type="predicted"/>
<reference evidence="2" key="1">
    <citation type="journal article" date="2020" name="J Insects Food Feed">
        <title>The yellow mealworm (Tenebrio molitor) genome: a resource for the emerging insects as food and feed industry.</title>
        <authorList>
            <person name="Eriksson T."/>
            <person name="Andere A."/>
            <person name="Kelstrup H."/>
            <person name="Emery V."/>
            <person name="Picard C."/>
        </authorList>
    </citation>
    <scope>NUCLEOTIDE SEQUENCE</scope>
    <source>
        <strain evidence="2">Stoneville</strain>
        <tissue evidence="2">Whole head</tissue>
    </source>
</reference>
<comment type="caution">
    <text evidence="2">The sequence shown here is derived from an EMBL/GenBank/DDBJ whole genome shotgun (WGS) entry which is preliminary data.</text>
</comment>
<evidence type="ECO:0000313" key="3">
    <source>
        <dbReference type="Proteomes" id="UP000719412"/>
    </source>
</evidence>
<dbReference type="PANTHER" id="PTHR33559:SF1">
    <property type="entry name" value="PROTEASOME ASSEMBLY CHAPERONE 4"/>
    <property type="match status" value="1"/>
</dbReference>
<sequence>MFILPLLLLLAAFDGISALPKTVKSGQEAAEEAYNNFVSLTNENAKTTEDFLNAQFMTKVADLKNMEQSAIKSLNGKINEMESYVLQINASTQNIDNSRCLWSYDLRRFEDFGSKLAQRARNCSILTEAALDSLKNVFLSDVRLQQKDLLGCYSRSLEECKSFAKDDSCYDFFITQVEAAQANVETDFGLIRAHIATKVIAFKLPCSDLIELGASIYPDYVFQTITQCLETDIRNSRPLLHNSLGDSNYFLKAAKNVPRIGRSNSKNTNIDEMGKFFMKASKSVPRIGRRNENLDYGQTVDKRDQLPGWADIADRFEYEPELFTSPEILDHLEMGDDPSAYDWDKVRAKRDNKKHPRFQYLINMSEGAEKASGDGGNTIEYITSNFSLHQFNAAINDRKIIYQVLKMSDSVLVFINDKRNMQLSSMFVSLLNRYDNLPIGTRLFGDFMEEDVSKSMALRMSKKLNKTVYISCNVGEDRTLLPLVEKRIYEEVKAKPEVF</sequence>
<reference evidence="2" key="2">
    <citation type="submission" date="2021-08" db="EMBL/GenBank/DDBJ databases">
        <authorList>
            <person name="Eriksson T."/>
        </authorList>
    </citation>
    <scope>NUCLEOTIDE SEQUENCE</scope>
    <source>
        <strain evidence="2">Stoneville</strain>
        <tissue evidence="2">Whole head</tissue>
    </source>
</reference>
<keyword evidence="3" id="KW-1185">Reference proteome</keyword>
<gene>
    <name evidence="2" type="ORF">GEV33_009120</name>
</gene>
<organism evidence="2 3">
    <name type="scientific">Tenebrio molitor</name>
    <name type="common">Yellow mealworm beetle</name>
    <dbReference type="NCBI Taxonomy" id="7067"/>
    <lineage>
        <taxon>Eukaryota</taxon>
        <taxon>Metazoa</taxon>
        <taxon>Ecdysozoa</taxon>
        <taxon>Arthropoda</taxon>
        <taxon>Hexapoda</taxon>
        <taxon>Insecta</taxon>
        <taxon>Pterygota</taxon>
        <taxon>Neoptera</taxon>
        <taxon>Endopterygota</taxon>
        <taxon>Coleoptera</taxon>
        <taxon>Polyphaga</taxon>
        <taxon>Cucujiformia</taxon>
        <taxon>Tenebrionidae</taxon>
        <taxon>Tenebrio</taxon>
    </lineage>
</organism>
<dbReference type="Pfam" id="PF16093">
    <property type="entry name" value="PAC4"/>
    <property type="match status" value="1"/>
</dbReference>
<evidence type="ECO:0000256" key="1">
    <source>
        <dbReference type="SAM" id="SignalP"/>
    </source>
</evidence>
<evidence type="ECO:0000313" key="2">
    <source>
        <dbReference type="EMBL" id="KAH0813672.1"/>
    </source>
</evidence>
<dbReference type="GO" id="GO:0043248">
    <property type="term" value="P:proteasome assembly"/>
    <property type="evidence" value="ECO:0007669"/>
    <property type="project" value="InterPro"/>
</dbReference>
<dbReference type="Proteomes" id="UP000719412">
    <property type="component" value="Unassembled WGS sequence"/>
</dbReference>
<feature type="chain" id="PRO_5035154122" evidence="1">
    <location>
        <begin position="19"/>
        <end position="499"/>
    </location>
</feature>